<accession>A0A7U3UQJ5</accession>
<evidence type="ECO:0000313" key="1">
    <source>
        <dbReference type="EMBL" id="BBA96926.1"/>
    </source>
</evidence>
<reference evidence="1 2" key="3">
    <citation type="journal article" date="2011" name="Nat. Chem. Biol.">
        <title>Reveromycin A biosynthesis uses RevG and RevJ for stereospecific spiroacetal formation.</title>
        <authorList>
            <person name="Takahashi S."/>
            <person name="Toyoda A."/>
            <person name="Sekiyama Y."/>
            <person name="Takagi H."/>
            <person name="Nogawa T."/>
            <person name="Uramoto M."/>
            <person name="Suzuki R."/>
            <person name="Koshino H."/>
            <person name="Kumano T."/>
            <person name="Panthee S."/>
            <person name="Dairi T."/>
            <person name="Ishikawa J."/>
            <person name="Ikeda H."/>
            <person name="Sakaki Y."/>
            <person name="Osada H."/>
        </authorList>
    </citation>
    <scope>NUCLEOTIDE SEQUENCE [LARGE SCALE GENOMIC DNA]</scope>
    <source>
        <strain evidence="1 2">SN-593</strain>
    </source>
</reference>
<dbReference type="Gene3D" id="1.10.287.1060">
    <property type="entry name" value="ESAT-6-like"/>
    <property type="match status" value="1"/>
</dbReference>
<dbReference type="RefSeq" id="WP_202233290.1">
    <property type="nucleotide sequence ID" value="NZ_AP018365.1"/>
</dbReference>
<dbReference type="Pfam" id="PF06013">
    <property type="entry name" value="WXG100"/>
    <property type="match status" value="1"/>
</dbReference>
<evidence type="ECO:0000313" key="2">
    <source>
        <dbReference type="Proteomes" id="UP000595703"/>
    </source>
</evidence>
<dbReference type="EMBL" id="AP018365">
    <property type="protein sequence ID" value="BBA96926.1"/>
    <property type="molecule type" value="Genomic_DNA"/>
</dbReference>
<dbReference type="InterPro" id="IPR036689">
    <property type="entry name" value="ESAT-6-like_sf"/>
</dbReference>
<dbReference type="InterPro" id="IPR010310">
    <property type="entry name" value="T7SS_ESAT-6-like"/>
</dbReference>
<keyword evidence="2" id="KW-1185">Reference proteome</keyword>
<name>A0A7U3UQJ5_9ACTN</name>
<evidence type="ECO:0008006" key="3">
    <source>
        <dbReference type="Google" id="ProtNLM"/>
    </source>
</evidence>
<dbReference type="Proteomes" id="UP000595703">
    <property type="component" value="Chromosome"/>
</dbReference>
<dbReference type="SUPFAM" id="SSF140453">
    <property type="entry name" value="EsxAB dimer-like"/>
    <property type="match status" value="1"/>
</dbReference>
<proteinExistence type="predicted"/>
<reference evidence="1 2" key="2">
    <citation type="journal article" date="2011" name="J. Antibiot.">
        <title>Furaquinocins I and J: novel polyketide isoprenoid hybrid compounds from Streptomyces reveromyceticus SN-593.</title>
        <authorList>
            <person name="Panthee S."/>
            <person name="Takahashi S."/>
            <person name="Takagi H."/>
            <person name="Nogawa T."/>
            <person name="Oowada E."/>
            <person name="Uramoto M."/>
            <person name="Osada H."/>
        </authorList>
    </citation>
    <scope>NUCLEOTIDE SEQUENCE [LARGE SCALE GENOMIC DNA]</scope>
    <source>
        <strain evidence="1 2">SN-593</strain>
    </source>
</reference>
<reference evidence="1 2" key="4">
    <citation type="journal article" date="2020" name="Sci. Rep.">
        <title>beta-carboline chemical signals induce reveromycin production through a LuxR family regulator in Streptomyces sp. SN-593.</title>
        <authorList>
            <person name="Panthee S."/>
            <person name="Kito N."/>
            <person name="Hayashi T."/>
            <person name="Shimizu T."/>
            <person name="Ishikawa J."/>
            <person name="Hamamoto H."/>
            <person name="Osada H."/>
            <person name="Takahashi S."/>
        </authorList>
    </citation>
    <scope>NUCLEOTIDE SEQUENCE [LARGE SCALE GENOMIC DNA]</scope>
    <source>
        <strain evidence="1 2">SN-593</strain>
    </source>
</reference>
<reference evidence="1 2" key="1">
    <citation type="journal article" date="2010" name="J. Bacteriol.">
        <title>Biochemical characterization of a novel indole prenyltransferase from Streptomyces sp. SN-593.</title>
        <authorList>
            <person name="Takahashi S."/>
            <person name="Takagi H."/>
            <person name="Toyoda A."/>
            <person name="Uramoto M."/>
            <person name="Nogawa T."/>
            <person name="Ueki M."/>
            <person name="Sakaki Y."/>
            <person name="Osada H."/>
        </authorList>
    </citation>
    <scope>NUCLEOTIDE SEQUENCE [LARGE SCALE GENOMIC DNA]</scope>
    <source>
        <strain evidence="1 2">SN-593</strain>
    </source>
</reference>
<dbReference type="KEGG" id="arev:RVR_2450"/>
<organism evidence="1 2">
    <name type="scientific">Actinacidiphila reveromycinica</name>
    <dbReference type="NCBI Taxonomy" id="659352"/>
    <lineage>
        <taxon>Bacteria</taxon>
        <taxon>Bacillati</taxon>
        <taxon>Actinomycetota</taxon>
        <taxon>Actinomycetes</taxon>
        <taxon>Kitasatosporales</taxon>
        <taxon>Streptomycetaceae</taxon>
        <taxon>Actinacidiphila</taxon>
    </lineage>
</organism>
<protein>
    <recommendedName>
        <fullName evidence="3">ESAT-6-like protein</fullName>
    </recommendedName>
</protein>
<dbReference type="AlphaFoldDB" id="A0A7U3UQJ5"/>
<gene>
    <name evidence="1" type="ORF">RVR_2450</name>
</gene>
<sequence length="96" mass="10680">MATYNVDMSQVDFIVGEMNTITQRINSTLTDLDNQARINLSEWTSDAQTVYAEVKAQWDAAASDMTQKAALATRMLGTINESYGDGERQGVRLWGK</sequence>